<dbReference type="AlphaFoldDB" id="A0A3M6QNH6"/>
<dbReference type="InterPro" id="IPR050923">
    <property type="entry name" value="Cell_Proc_Reg/RNA_Proc"/>
</dbReference>
<reference evidence="2 3" key="1">
    <citation type="submission" date="2018-10" db="EMBL/GenBank/DDBJ databases">
        <title>Draft genome of Cortibacter populi DSM10536.</title>
        <authorList>
            <person name="Bernier A.-M."/>
            <person name="Bernard K."/>
        </authorList>
    </citation>
    <scope>NUCLEOTIDE SEQUENCE [LARGE SCALE GENOMIC DNA]</scope>
    <source>
        <strain evidence="2 3">DSM 105136</strain>
    </source>
</reference>
<organism evidence="2 3">
    <name type="scientific">Corticibacter populi</name>
    <dbReference type="NCBI Taxonomy" id="1550736"/>
    <lineage>
        <taxon>Bacteria</taxon>
        <taxon>Pseudomonadati</taxon>
        <taxon>Pseudomonadota</taxon>
        <taxon>Betaproteobacteria</taxon>
        <taxon>Burkholderiales</taxon>
        <taxon>Comamonadaceae</taxon>
        <taxon>Corticibacter</taxon>
    </lineage>
</organism>
<dbReference type="InterPro" id="IPR000253">
    <property type="entry name" value="FHA_dom"/>
</dbReference>
<dbReference type="SMART" id="SM00240">
    <property type="entry name" value="FHA"/>
    <property type="match status" value="1"/>
</dbReference>
<evidence type="ECO:0000313" key="2">
    <source>
        <dbReference type="EMBL" id="RMX04301.1"/>
    </source>
</evidence>
<dbReference type="InterPro" id="IPR008984">
    <property type="entry name" value="SMAD_FHA_dom_sf"/>
</dbReference>
<dbReference type="PANTHER" id="PTHR23308">
    <property type="entry name" value="NUCLEAR INHIBITOR OF PROTEIN PHOSPHATASE-1"/>
    <property type="match status" value="1"/>
</dbReference>
<accession>A0A3M6QNH6</accession>
<feature type="domain" description="FHA" evidence="1">
    <location>
        <begin position="36"/>
        <end position="85"/>
    </location>
</feature>
<keyword evidence="3" id="KW-1185">Reference proteome</keyword>
<dbReference type="Proteomes" id="UP000278006">
    <property type="component" value="Unassembled WGS sequence"/>
</dbReference>
<dbReference type="Gene3D" id="2.60.200.20">
    <property type="match status" value="1"/>
</dbReference>
<proteinExistence type="predicted"/>
<dbReference type="CDD" id="cd00060">
    <property type="entry name" value="FHA"/>
    <property type="match status" value="1"/>
</dbReference>
<dbReference type="PROSITE" id="PS50006">
    <property type="entry name" value="FHA_DOMAIN"/>
    <property type="match status" value="1"/>
</dbReference>
<dbReference type="EMBL" id="RDQO01000005">
    <property type="protein sequence ID" value="RMX04301.1"/>
    <property type="molecule type" value="Genomic_DNA"/>
</dbReference>
<dbReference type="SUPFAM" id="SSF49879">
    <property type="entry name" value="SMAD/FHA domain"/>
    <property type="match status" value="2"/>
</dbReference>
<dbReference type="Pfam" id="PF00498">
    <property type="entry name" value="FHA"/>
    <property type="match status" value="1"/>
</dbReference>
<comment type="caution">
    <text evidence="2">The sequence shown here is derived from an EMBL/GenBank/DDBJ whole genome shotgun (WGS) entry which is preliminary data.</text>
</comment>
<evidence type="ECO:0000313" key="3">
    <source>
        <dbReference type="Proteomes" id="UP000278006"/>
    </source>
</evidence>
<evidence type="ECO:0000259" key="1">
    <source>
        <dbReference type="PROSITE" id="PS50006"/>
    </source>
</evidence>
<dbReference type="OrthoDB" id="151099at2"/>
<gene>
    <name evidence="2" type="ORF">D8I35_16090</name>
</gene>
<sequence>MARSTAPEGATAMPYKLIISKDDRVLKEHLLPAGQTLVGRRPHNDLVLEDPTVSGKHAIIRVQDDEVEIEDLGSTNGTYVNGDPIARQELQLGDRMVIGPYRISLQLQIQDAWANAGSAPSVMPTYFQETSRGVLGQQQTAFIEITAGPNAGRHLPLTKVVTTIGTPGVGVISLTHRLDGFLLAKVEGEDPVTLNGQPIEGSVKLKDGDKIQMASIGMVFRLEQA</sequence>
<protein>
    <submittedName>
        <fullName evidence="2">FHA domain-containing protein</fullName>
    </submittedName>
</protein>
<name>A0A3M6QNH6_9BURK</name>